<evidence type="ECO:0000256" key="4">
    <source>
        <dbReference type="ARBA" id="ARBA00022801"/>
    </source>
</evidence>
<dbReference type="GO" id="GO:0004197">
    <property type="term" value="F:cysteine-type endopeptidase activity"/>
    <property type="evidence" value="ECO:0007669"/>
    <property type="project" value="InterPro"/>
</dbReference>
<proteinExistence type="inferred from homology"/>
<evidence type="ECO:0000256" key="2">
    <source>
        <dbReference type="ARBA" id="ARBA00022670"/>
    </source>
</evidence>
<comment type="caution">
    <text evidence="8">The sequence shown here is derived from an EMBL/GenBank/DDBJ whole genome shotgun (WGS) entry which is preliminary data.</text>
</comment>
<dbReference type="PANTHER" id="PTHR47901:SF8">
    <property type="entry name" value="CASPASE-3"/>
    <property type="match status" value="1"/>
</dbReference>
<evidence type="ECO:0000259" key="6">
    <source>
        <dbReference type="PROSITE" id="PS50207"/>
    </source>
</evidence>
<keyword evidence="2" id="KW-0645">Protease</keyword>
<dbReference type="Gene3D" id="3.30.70.1470">
    <property type="entry name" value="Caspase-like"/>
    <property type="match status" value="1"/>
</dbReference>
<keyword evidence="3" id="KW-0053">Apoptosis</keyword>
<dbReference type="Proteomes" id="UP001162162">
    <property type="component" value="Unassembled WGS sequence"/>
</dbReference>
<evidence type="ECO:0000313" key="9">
    <source>
        <dbReference type="Proteomes" id="UP001162162"/>
    </source>
</evidence>
<evidence type="ECO:0000256" key="3">
    <source>
        <dbReference type="ARBA" id="ARBA00022703"/>
    </source>
</evidence>
<name>A0AAV8X530_9CUCU</name>
<dbReference type="GO" id="GO:0006508">
    <property type="term" value="P:proteolysis"/>
    <property type="evidence" value="ECO:0007669"/>
    <property type="project" value="UniProtKB-KW"/>
</dbReference>
<evidence type="ECO:0008006" key="10">
    <source>
        <dbReference type="Google" id="ProtNLM"/>
    </source>
</evidence>
<evidence type="ECO:0000256" key="1">
    <source>
        <dbReference type="ARBA" id="ARBA00010134"/>
    </source>
</evidence>
<dbReference type="InterPro" id="IPR015917">
    <property type="entry name" value="Pept_C14A"/>
</dbReference>
<dbReference type="Gene3D" id="3.40.50.1460">
    <property type="match status" value="1"/>
</dbReference>
<sequence>MMNKLKQFINDSSLKKVDMSIVVMMSHGNNIDNTGRIVHGGFTQIYGVDNEGLQIDTVLDLFSAESCRALAGKPKIFIFQCCRGDKYETLHHDAAPMRDIKRKHSDMLIAFSTLPGFYSIRDTVQGSWYIQSIYEVFKRHTKEFDVETLLKIVDQELSKKHPTYKQTSMYESRGFKCCYLNPK</sequence>
<feature type="domain" description="Caspase family p20" evidence="7">
    <location>
        <begin position="1"/>
        <end position="86"/>
    </location>
</feature>
<organism evidence="8 9">
    <name type="scientific">Aromia moschata</name>
    <dbReference type="NCBI Taxonomy" id="1265417"/>
    <lineage>
        <taxon>Eukaryota</taxon>
        <taxon>Metazoa</taxon>
        <taxon>Ecdysozoa</taxon>
        <taxon>Arthropoda</taxon>
        <taxon>Hexapoda</taxon>
        <taxon>Insecta</taxon>
        <taxon>Pterygota</taxon>
        <taxon>Neoptera</taxon>
        <taxon>Endopterygota</taxon>
        <taxon>Coleoptera</taxon>
        <taxon>Polyphaga</taxon>
        <taxon>Cucujiformia</taxon>
        <taxon>Chrysomeloidea</taxon>
        <taxon>Cerambycidae</taxon>
        <taxon>Cerambycinae</taxon>
        <taxon>Callichromatini</taxon>
        <taxon>Aromia</taxon>
    </lineage>
</organism>
<dbReference type="PROSITE" id="PS50207">
    <property type="entry name" value="CASPASE_P10"/>
    <property type="match status" value="1"/>
</dbReference>
<dbReference type="InterPro" id="IPR002398">
    <property type="entry name" value="Pept_C14"/>
</dbReference>
<reference evidence="8" key="1">
    <citation type="journal article" date="2023" name="Insect Mol. Biol.">
        <title>Genome sequencing provides insights into the evolution of gene families encoding plant cell wall-degrading enzymes in longhorned beetles.</title>
        <authorList>
            <person name="Shin N.R."/>
            <person name="Okamura Y."/>
            <person name="Kirsch R."/>
            <person name="Pauchet Y."/>
        </authorList>
    </citation>
    <scope>NUCLEOTIDE SEQUENCE</scope>
    <source>
        <strain evidence="8">AMC_N1</strain>
    </source>
</reference>
<accession>A0AAV8X530</accession>
<dbReference type="SMART" id="SM00115">
    <property type="entry name" value="CASc"/>
    <property type="match status" value="1"/>
</dbReference>
<evidence type="ECO:0000259" key="7">
    <source>
        <dbReference type="PROSITE" id="PS50208"/>
    </source>
</evidence>
<keyword evidence="9" id="KW-1185">Reference proteome</keyword>
<keyword evidence="4" id="KW-0378">Hydrolase</keyword>
<evidence type="ECO:0000256" key="5">
    <source>
        <dbReference type="RuleBase" id="RU003971"/>
    </source>
</evidence>
<dbReference type="GO" id="GO:0006915">
    <property type="term" value="P:apoptotic process"/>
    <property type="evidence" value="ECO:0007669"/>
    <property type="project" value="UniProtKB-KW"/>
</dbReference>
<protein>
    <recommendedName>
        <fullName evidence="10">Caspase Dronc</fullName>
    </recommendedName>
</protein>
<evidence type="ECO:0000313" key="8">
    <source>
        <dbReference type="EMBL" id="KAJ8934031.1"/>
    </source>
</evidence>
<dbReference type="InterPro" id="IPR011600">
    <property type="entry name" value="Pept_C14_caspase"/>
</dbReference>
<dbReference type="PANTHER" id="PTHR47901">
    <property type="entry name" value="CASPASE RECRUITMENT DOMAIN-CONTAINING PROTEIN 18"/>
    <property type="match status" value="1"/>
</dbReference>
<dbReference type="AlphaFoldDB" id="A0AAV8X530"/>
<gene>
    <name evidence="8" type="ORF">NQ318_014202</name>
</gene>
<dbReference type="InterPro" id="IPR002138">
    <property type="entry name" value="Pept_C14_p10"/>
</dbReference>
<dbReference type="EMBL" id="JAPWTK010001123">
    <property type="protein sequence ID" value="KAJ8934031.1"/>
    <property type="molecule type" value="Genomic_DNA"/>
</dbReference>
<comment type="similarity">
    <text evidence="1 5">Belongs to the peptidase C14A family.</text>
</comment>
<dbReference type="PROSITE" id="PS50208">
    <property type="entry name" value="CASPASE_P20"/>
    <property type="match status" value="1"/>
</dbReference>
<dbReference type="InterPro" id="IPR029030">
    <property type="entry name" value="Caspase-like_dom_sf"/>
</dbReference>
<dbReference type="Pfam" id="PF00656">
    <property type="entry name" value="Peptidase_C14"/>
    <property type="match status" value="1"/>
</dbReference>
<dbReference type="PRINTS" id="PR00376">
    <property type="entry name" value="IL1BCENZYME"/>
</dbReference>
<dbReference type="SUPFAM" id="SSF52129">
    <property type="entry name" value="Caspase-like"/>
    <property type="match status" value="1"/>
</dbReference>
<dbReference type="InterPro" id="IPR001309">
    <property type="entry name" value="Pept_C14_p20"/>
</dbReference>
<feature type="domain" description="Caspase family p10" evidence="6">
    <location>
        <begin position="105"/>
        <end position="182"/>
    </location>
</feature>